<evidence type="ECO:0000313" key="5">
    <source>
        <dbReference type="Proteomes" id="UP000585614"/>
    </source>
</evidence>
<reference evidence="4 5" key="1">
    <citation type="journal article" date="2020" name="Nature">
        <title>Six reference-quality genomes reveal evolution of bat adaptations.</title>
        <authorList>
            <person name="Jebb D."/>
            <person name="Huang Z."/>
            <person name="Pippel M."/>
            <person name="Hughes G.M."/>
            <person name="Lavrichenko K."/>
            <person name="Devanna P."/>
            <person name="Winkler S."/>
            <person name="Jermiin L.S."/>
            <person name="Skirmuntt E.C."/>
            <person name="Katzourakis A."/>
            <person name="Burkitt-Gray L."/>
            <person name="Ray D.A."/>
            <person name="Sullivan K.A.M."/>
            <person name="Roscito J.G."/>
            <person name="Kirilenko B.M."/>
            <person name="Davalos L.M."/>
            <person name="Corthals A.P."/>
            <person name="Power M.L."/>
            <person name="Jones G."/>
            <person name="Ransome R.D."/>
            <person name="Dechmann D.K.N."/>
            <person name="Locatelli A.G."/>
            <person name="Puechmaille S.J."/>
            <person name="Fedrigo O."/>
            <person name="Jarvis E.D."/>
            <person name="Hiller M."/>
            <person name="Vernes S.C."/>
            <person name="Myers E.W."/>
            <person name="Teeling E.C."/>
        </authorList>
    </citation>
    <scope>NUCLEOTIDE SEQUENCE [LARGE SCALE GENOMIC DNA]</scope>
    <source>
        <strain evidence="4">MRhiFer1</strain>
        <tissue evidence="4">Lung</tissue>
    </source>
</reference>
<dbReference type="Proteomes" id="UP000585614">
    <property type="component" value="Unassembled WGS sequence"/>
</dbReference>
<sequence length="278" mass="32026">MSNSTTSRILKNKNKVKKAIIRPASMKATKVTKIREGPISDREKILTTGFKDQAQKCIPLSTMMIIAKEKSLFTLLKEKAGPKYNVEFTSSFGWFKRFNNSYPFYNVKGSHSCRSADVKAAEELLETLDKLIVDDNYLPEQMFNMNKSSLFWNWMPKRTFIHSETKSRTGFKAFKDTKTILFGNNVADYKSKSFVIWHRFAEDEEVAQINKAMVEMANNLNLGVDENDIEELLEVVPEELTNELVEREQECTANKEEREKEPAGEEKEELPRKLTVKG</sequence>
<gene>
    <name evidence="4" type="ORF">mRhiFer1_010032</name>
</gene>
<proteinExistence type="predicted"/>
<dbReference type="InterPro" id="IPR006600">
    <property type="entry name" value="HTH_CenpB_DNA-bd_dom"/>
</dbReference>
<dbReference type="PANTHER" id="PTHR19303:SF26">
    <property type="entry name" value="TIGGER TRANSPOSABLE ELEMENT-DERIVED PROTEIN 1"/>
    <property type="match status" value="1"/>
</dbReference>
<comment type="caution">
    <text evidence="4">The sequence shown here is derived from an EMBL/GenBank/DDBJ whole genome shotgun (WGS) entry which is preliminary data.</text>
</comment>
<feature type="region of interest" description="Disordered" evidence="2">
    <location>
        <begin position="245"/>
        <end position="278"/>
    </location>
</feature>
<dbReference type="EMBL" id="JACAGC010000007">
    <property type="protein sequence ID" value="KAF6357109.1"/>
    <property type="molecule type" value="Genomic_DNA"/>
</dbReference>
<evidence type="ECO:0000259" key="3">
    <source>
        <dbReference type="PROSITE" id="PS51253"/>
    </source>
</evidence>
<accession>A0A7J7Y5B4</accession>
<evidence type="ECO:0000313" key="4">
    <source>
        <dbReference type="EMBL" id="KAF6357109.1"/>
    </source>
</evidence>
<evidence type="ECO:0000256" key="2">
    <source>
        <dbReference type="SAM" id="MobiDB-lite"/>
    </source>
</evidence>
<dbReference type="InterPro" id="IPR050863">
    <property type="entry name" value="CenT-Element_Derived"/>
</dbReference>
<feature type="domain" description="HTH CENPB-type" evidence="3">
    <location>
        <begin position="30"/>
        <end position="108"/>
    </location>
</feature>
<dbReference type="PROSITE" id="PS51253">
    <property type="entry name" value="HTH_CENPB"/>
    <property type="match status" value="1"/>
</dbReference>
<dbReference type="GO" id="GO:0005634">
    <property type="term" value="C:nucleus"/>
    <property type="evidence" value="ECO:0007669"/>
    <property type="project" value="TreeGrafter"/>
</dbReference>
<dbReference type="PANTHER" id="PTHR19303">
    <property type="entry name" value="TRANSPOSON"/>
    <property type="match status" value="1"/>
</dbReference>
<name>A0A7J7Y5B4_RHIFE</name>
<evidence type="ECO:0000256" key="1">
    <source>
        <dbReference type="ARBA" id="ARBA00023125"/>
    </source>
</evidence>
<dbReference type="Gene3D" id="1.10.10.60">
    <property type="entry name" value="Homeodomain-like"/>
    <property type="match status" value="1"/>
</dbReference>
<dbReference type="GO" id="GO:0003677">
    <property type="term" value="F:DNA binding"/>
    <property type="evidence" value="ECO:0007669"/>
    <property type="project" value="UniProtKB-KW"/>
</dbReference>
<organism evidence="4 5">
    <name type="scientific">Rhinolophus ferrumequinum</name>
    <name type="common">Greater horseshoe bat</name>
    <dbReference type="NCBI Taxonomy" id="59479"/>
    <lineage>
        <taxon>Eukaryota</taxon>
        <taxon>Metazoa</taxon>
        <taxon>Chordata</taxon>
        <taxon>Craniata</taxon>
        <taxon>Vertebrata</taxon>
        <taxon>Euteleostomi</taxon>
        <taxon>Mammalia</taxon>
        <taxon>Eutheria</taxon>
        <taxon>Laurasiatheria</taxon>
        <taxon>Chiroptera</taxon>
        <taxon>Yinpterochiroptera</taxon>
        <taxon>Rhinolophoidea</taxon>
        <taxon>Rhinolophidae</taxon>
        <taxon>Rhinolophinae</taxon>
        <taxon>Rhinolophus</taxon>
    </lineage>
</organism>
<protein>
    <recommendedName>
        <fullName evidence="3">HTH CENPB-type domain-containing protein</fullName>
    </recommendedName>
</protein>
<feature type="compositionally biased region" description="Basic and acidic residues" evidence="2">
    <location>
        <begin position="245"/>
        <end position="272"/>
    </location>
</feature>
<keyword evidence="1" id="KW-0238">DNA-binding</keyword>
<dbReference type="AlphaFoldDB" id="A0A7J7Y5B4"/>